<keyword evidence="2" id="KW-0521">NADP</keyword>
<feature type="domain" description="NmrA-like" evidence="4">
    <location>
        <begin position="16"/>
        <end position="286"/>
    </location>
</feature>
<accession>A0A067QIW5</accession>
<evidence type="ECO:0000256" key="2">
    <source>
        <dbReference type="ARBA" id="ARBA00022857"/>
    </source>
</evidence>
<dbReference type="Gene3D" id="3.40.50.720">
    <property type="entry name" value="NAD(P)-binding Rossmann-like Domain"/>
    <property type="match status" value="1"/>
</dbReference>
<name>A0A067QIW5_9AGAM</name>
<comment type="similarity">
    <text evidence="1">Belongs to the NmrA-type oxidoreductase family. Isoflavone reductase subfamily.</text>
</comment>
<dbReference type="InterPro" id="IPR008030">
    <property type="entry name" value="NmrA-like"/>
</dbReference>
<keyword evidence="6" id="KW-1185">Reference proteome</keyword>
<reference evidence="6" key="1">
    <citation type="journal article" date="2014" name="Proc. Natl. Acad. Sci. U.S.A.">
        <title>Extensive sampling of basidiomycete genomes demonstrates inadequacy of the white-rot/brown-rot paradigm for wood decay fungi.</title>
        <authorList>
            <person name="Riley R."/>
            <person name="Salamov A.A."/>
            <person name="Brown D.W."/>
            <person name="Nagy L.G."/>
            <person name="Floudas D."/>
            <person name="Held B.W."/>
            <person name="Levasseur A."/>
            <person name="Lombard V."/>
            <person name="Morin E."/>
            <person name="Otillar R."/>
            <person name="Lindquist E.A."/>
            <person name="Sun H."/>
            <person name="LaButti K.M."/>
            <person name="Schmutz J."/>
            <person name="Jabbour D."/>
            <person name="Luo H."/>
            <person name="Baker S.E."/>
            <person name="Pisabarro A.G."/>
            <person name="Walton J.D."/>
            <person name="Blanchette R.A."/>
            <person name="Henrissat B."/>
            <person name="Martin F."/>
            <person name="Cullen D."/>
            <person name="Hibbett D.S."/>
            <person name="Grigoriev I.V."/>
        </authorList>
    </citation>
    <scope>NUCLEOTIDE SEQUENCE [LARGE SCALE GENOMIC DNA]</scope>
    <source>
        <strain evidence="6">MUCL 33604</strain>
    </source>
</reference>
<organism evidence="5 6">
    <name type="scientific">Jaapia argillacea MUCL 33604</name>
    <dbReference type="NCBI Taxonomy" id="933084"/>
    <lineage>
        <taxon>Eukaryota</taxon>
        <taxon>Fungi</taxon>
        <taxon>Dikarya</taxon>
        <taxon>Basidiomycota</taxon>
        <taxon>Agaricomycotina</taxon>
        <taxon>Agaricomycetes</taxon>
        <taxon>Agaricomycetidae</taxon>
        <taxon>Jaapiales</taxon>
        <taxon>Jaapiaceae</taxon>
        <taxon>Jaapia</taxon>
    </lineage>
</organism>
<dbReference type="OrthoDB" id="9974981at2759"/>
<dbReference type="PANTHER" id="PTHR47706:SF4">
    <property type="entry name" value="NMRA-LIKE DOMAIN-CONTAINING PROTEIN"/>
    <property type="match status" value="1"/>
</dbReference>
<dbReference type="AlphaFoldDB" id="A0A067QIW5"/>
<dbReference type="HOGENOM" id="CLU_044876_0_2_1"/>
<evidence type="ECO:0000256" key="3">
    <source>
        <dbReference type="ARBA" id="ARBA00023002"/>
    </source>
</evidence>
<evidence type="ECO:0000256" key="1">
    <source>
        <dbReference type="ARBA" id="ARBA00005725"/>
    </source>
</evidence>
<gene>
    <name evidence="5" type="ORF">JAAARDRAFT_30462</name>
</gene>
<dbReference type="Proteomes" id="UP000027265">
    <property type="component" value="Unassembled WGS sequence"/>
</dbReference>
<dbReference type="PANTHER" id="PTHR47706">
    <property type="entry name" value="NMRA-LIKE FAMILY PROTEIN"/>
    <property type="match status" value="1"/>
</dbReference>
<dbReference type="GO" id="GO:0016491">
    <property type="term" value="F:oxidoreductase activity"/>
    <property type="evidence" value="ECO:0007669"/>
    <property type="project" value="UniProtKB-KW"/>
</dbReference>
<evidence type="ECO:0000259" key="4">
    <source>
        <dbReference type="Pfam" id="PF05368"/>
    </source>
</evidence>
<keyword evidence="3" id="KW-0560">Oxidoreductase</keyword>
<dbReference type="InterPro" id="IPR051609">
    <property type="entry name" value="NmrA/Isoflavone_reductase-like"/>
</dbReference>
<sequence>MSTSSSQIGRFAGPSRVIAVAGASGRVGKHVVEGLLSAGFTVIALLRQPSPDLIASFTSSAPSSSKLIPAVINYTSPYALTTLSEKFKEHRVDTVISTLFELDDSLHQVEDVLLDASLASGCVKRFSPSNYAMPVPNTKNIRGCEFKRRIMPKLEKADISWTHFACGIFTNYLASGAPPKANGDLPQAHLNPLNFIINPSAGTAHIPGTGDAPCVFTVVQDVARGVAEACKLKKPWQLNTGWIVGDKMSYNEAVRVLEEVTGRKFTVTHTPLSTFLSRIKPTDTALNAFYVEAMAAFGSGDCDFDDVLGGELKSEGIEWKATSVREFVEEWWGVR</sequence>
<dbReference type="InParanoid" id="A0A067QIW5"/>
<dbReference type="Gene3D" id="3.90.25.10">
    <property type="entry name" value="UDP-galactose 4-epimerase, domain 1"/>
    <property type="match status" value="1"/>
</dbReference>
<protein>
    <recommendedName>
        <fullName evidence="4">NmrA-like domain-containing protein</fullName>
    </recommendedName>
</protein>
<evidence type="ECO:0000313" key="5">
    <source>
        <dbReference type="EMBL" id="KDQ62561.1"/>
    </source>
</evidence>
<proteinExistence type="inferred from homology"/>
<dbReference type="EMBL" id="KL197711">
    <property type="protein sequence ID" value="KDQ62561.1"/>
    <property type="molecule type" value="Genomic_DNA"/>
</dbReference>
<evidence type="ECO:0000313" key="6">
    <source>
        <dbReference type="Proteomes" id="UP000027265"/>
    </source>
</evidence>
<dbReference type="Pfam" id="PF05368">
    <property type="entry name" value="NmrA"/>
    <property type="match status" value="1"/>
</dbReference>
<dbReference type="SUPFAM" id="SSF51735">
    <property type="entry name" value="NAD(P)-binding Rossmann-fold domains"/>
    <property type="match status" value="1"/>
</dbReference>
<dbReference type="InterPro" id="IPR036291">
    <property type="entry name" value="NAD(P)-bd_dom_sf"/>
</dbReference>